<dbReference type="Pfam" id="PF00023">
    <property type="entry name" value="Ank"/>
    <property type="match status" value="1"/>
</dbReference>
<name>A0AAI8VSC8_9PEZI</name>
<dbReference type="Pfam" id="PF12796">
    <property type="entry name" value="Ank_2"/>
    <property type="match status" value="1"/>
</dbReference>
<dbReference type="SMART" id="SM00248">
    <property type="entry name" value="ANK"/>
    <property type="match status" value="5"/>
</dbReference>
<dbReference type="PANTHER" id="PTHR24198:SF165">
    <property type="entry name" value="ANKYRIN REPEAT-CONTAINING PROTEIN-RELATED"/>
    <property type="match status" value="1"/>
</dbReference>
<dbReference type="EMBL" id="CAUWAG010000013">
    <property type="protein sequence ID" value="CAJ2509779.1"/>
    <property type="molecule type" value="Genomic_DNA"/>
</dbReference>
<dbReference type="InterPro" id="IPR036770">
    <property type="entry name" value="Ankyrin_rpt-contain_sf"/>
</dbReference>
<dbReference type="AlphaFoldDB" id="A0AAI8VSC8"/>
<feature type="repeat" description="ANK" evidence="3">
    <location>
        <begin position="131"/>
        <end position="163"/>
    </location>
</feature>
<proteinExistence type="predicted"/>
<sequence length="552" mass="61112">MHLAKITFVLMVNQEAATGRQDERNPSRLLPGGTPCGVPDEIVMLILRETSKRDKNNLMRSCRRLYPIVRYELLTENIRDGASIMRWACAKGNIAVLATMLQLGASKDHIFESHMDIRAGISVCLSGDLHYACTPLIAAVAYQQHRIVEYLIEKGADVNFAPAFPSMAKGNGDLNLSTESSLGRVARPNWWHYRPIHWAVNPNLDLCLWRPASAAVQLPMAICTVHFDGYGSFSALNLALANEHVPAGVVRMLMDWGASPLRYADQKERSALTLFHRYRGRSSFISQRRIMTNDEKKLNFLLSQDIAESEARDRVGVFLFNYLVQRNPTVMQLGFMRIHLRYLPTGMEDWYLAARDTHDWTHCEFIEGAKSLFTLLLDAGAFPDGRLGGPVVSREPDTPLTILCNSSVSESSPGQTQIPVATYVDLFITRGARVDFACGTGLKPLHYAALTLLSDVAASLLEAAENPRRMVDEPDPQTGLTPLMTACKLSASHGSERSRGFVCVMLEHGASVSATDQNGRTALLYACDPGDVDLVKLLGESSKIDSENFNQL</sequence>
<protein>
    <submittedName>
        <fullName evidence="4">Uu.00g056790.m01.CDS01</fullName>
    </submittedName>
</protein>
<evidence type="ECO:0000313" key="5">
    <source>
        <dbReference type="Proteomes" id="UP001295740"/>
    </source>
</evidence>
<dbReference type="InterPro" id="IPR002110">
    <property type="entry name" value="Ankyrin_rpt"/>
</dbReference>
<keyword evidence="5" id="KW-1185">Reference proteome</keyword>
<dbReference type="Proteomes" id="UP001295740">
    <property type="component" value="Unassembled WGS sequence"/>
</dbReference>
<reference evidence="4" key="1">
    <citation type="submission" date="2023-10" db="EMBL/GenBank/DDBJ databases">
        <authorList>
            <person name="Hackl T."/>
        </authorList>
    </citation>
    <scope>NUCLEOTIDE SEQUENCE</scope>
</reference>
<evidence type="ECO:0000256" key="3">
    <source>
        <dbReference type="PROSITE-ProRule" id="PRU00023"/>
    </source>
</evidence>
<keyword evidence="1" id="KW-0677">Repeat</keyword>
<dbReference type="PROSITE" id="PS50297">
    <property type="entry name" value="ANK_REP_REGION"/>
    <property type="match status" value="1"/>
</dbReference>
<comment type="caution">
    <text evidence="4">The sequence shown here is derived from an EMBL/GenBank/DDBJ whole genome shotgun (WGS) entry which is preliminary data.</text>
</comment>
<dbReference type="SUPFAM" id="SSF48403">
    <property type="entry name" value="Ankyrin repeat"/>
    <property type="match status" value="1"/>
</dbReference>
<accession>A0AAI8VSC8</accession>
<gene>
    <name evidence="4" type="ORF">KHLLAP_LOCUS10247</name>
</gene>
<dbReference type="PANTHER" id="PTHR24198">
    <property type="entry name" value="ANKYRIN REPEAT AND PROTEIN KINASE DOMAIN-CONTAINING PROTEIN"/>
    <property type="match status" value="1"/>
</dbReference>
<evidence type="ECO:0000256" key="2">
    <source>
        <dbReference type="ARBA" id="ARBA00023043"/>
    </source>
</evidence>
<dbReference type="Gene3D" id="1.25.40.20">
    <property type="entry name" value="Ankyrin repeat-containing domain"/>
    <property type="match status" value="2"/>
</dbReference>
<keyword evidence="2 3" id="KW-0040">ANK repeat</keyword>
<evidence type="ECO:0000313" key="4">
    <source>
        <dbReference type="EMBL" id="CAJ2509779.1"/>
    </source>
</evidence>
<organism evidence="4 5">
    <name type="scientific">Anthostomella pinea</name>
    <dbReference type="NCBI Taxonomy" id="933095"/>
    <lineage>
        <taxon>Eukaryota</taxon>
        <taxon>Fungi</taxon>
        <taxon>Dikarya</taxon>
        <taxon>Ascomycota</taxon>
        <taxon>Pezizomycotina</taxon>
        <taxon>Sordariomycetes</taxon>
        <taxon>Xylariomycetidae</taxon>
        <taxon>Xylariales</taxon>
        <taxon>Xylariaceae</taxon>
        <taxon>Anthostomella</taxon>
    </lineage>
</organism>
<evidence type="ECO:0000256" key="1">
    <source>
        <dbReference type="ARBA" id="ARBA00022737"/>
    </source>
</evidence>
<dbReference type="PROSITE" id="PS50088">
    <property type="entry name" value="ANK_REPEAT"/>
    <property type="match status" value="1"/>
</dbReference>